<dbReference type="GO" id="GO:0005840">
    <property type="term" value="C:ribosome"/>
    <property type="evidence" value="ECO:0007669"/>
    <property type="project" value="UniProtKB-KW"/>
</dbReference>
<dbReference type="Pfam" id="PF00573">
    <property type="entry name" value="Ribosomal_L4"/>
    <property type="match status" value="1"/>
</dbReference>
<dbReference type="PANTHER" id="PTHR10746:SF6">
    <property type="entry name" value="LARGE RIBOSOMAL SUBUNIT PROTEIN UL4M"/>
    <property type="match status" value="1"/>
</dbReference>
<dbReference type="SUPFAM" id="SSF52166">
    <property type="entry name" value="Ribosomal protein L4"/>
    <property type="match status" value="1"/>
</dbReference>
<keyword evidence="5" id="KW-0694">RNA-binding</keyword>
<comment type="subunit">
    <text evidence="5">Part of the 50S ribosomal subunit.</text>
</comment>
<evidence type="ECO:0000256" key="1">
    <source>
        <dbReference type="ARBA" id="ARBA00010528"/>
    </source>
</evidence>
<evidence type="ECO:0000313" key="7">
    <source>
        <dbReference type="EMBL" id="WOJ96727.1"/>
    </source>
</evidence>
<dbReference type="HAMAP" id="MF_01328_B">
    <property type="entry name" value="Ribosomal_uL4_B"/>
    <property type="match status" value="1"/>
</dbReference>
<dbReference type="PANTHER" id="PTHR10746">
    <property type="entry name" value="50S RIBOSOMAL PROTEIN L4"/>
    <property type="match status" value="1"/>
</dbReference>
<protein>
    <recommendedName>
        <fullName evidence="4 5">Large ribosomal subunit protein uL4</fullName>
    </recommendedName>
</protein>
<dbReference type="Gene3D" id="3.40.1370.10">
    <property type="match status" value="1"/>
</dbReference>
<name>A0ABZ0IB48_9GAMM</name>
<feature type="region of interest" description="Disordered" evidence="6">
    <location>
        <begin position="44"/>
        <end position="75"/>
    </location>
</feature>
<dbReference type="InterPro" id="IPR002136">
    <property type="entry name" value="Ribosomal_uL4"/>
</dbReference>
<dbReference type="RefSeq" id="WP_407327393.1">
    <property type="nucleotide sequence ID" value="NZ_CP136865.1"/>
</dbReference>
<evidence type="ECO:0000256" key="4">
    <source>
        <dbReference type="ARBA" id="ARBA00035244"/>
    </source>
</evidence>
<comment type="function">
    <text evidence="5">Forms part of the polypeptide exit tunnel.</text>
</comment>
<evidence type="ECO:0000256" key="2">
    <source>
        <dbReference type="ARBA" id="ARBA00022980"/>
    </source>
</evidence>
<keyword evidence="3 5" id="KW-0687">Ribonucleoprotein</keyword>
<evidence type="ECO:0000256" key="5">
    <source>
        <dbReference type="HAMAP-Rule" id="MF_01328"/>
    </source>
</evidence>
<evidence type="ECO:0000256" key="3">
    <source>
        <dbReference type="ARBA" id="ARBA00023274"/>
    </source>
</evidence>
<organism evidence="7 8">
    <name type="scientific">Congregibacter brevis</name>
    <dbReference type="NCBI Taxonomy" id="3081201"/>
    <lineage>
        <taxon>Bacteria</taxon>
        <taxon>Pseudomonadati</taxon>
        <taxon>Pseudomonadota</taxon>
        <taxon>Gammaproteobacteria</taxon>
        <taxon>Cellvibrionales</taxon>
        <taxon>Halieaceae</taxon>
        <taxon>Congregibacter</taxon>
    </lineage>
</organism>
<dbReference type="InterPro" id="IPR013005">
    <property type="entry name" value="Ribosomal_uL4-like"/>
</dbReference>
<dbReference type="Proteomes" id="UP001626549">
    <property type="component" value="Chromosome"/>
</dbReference>
<evidence type="ECO:0000313" key="8">
    <source>
        <dbReference type="Proteomes" id="UP001626549"/>
    </source>
</evidence>
<keyword evidence="8" id="KW-1185">Reference proteome</keyword>
<comment type="similarity">
    <text evidence="1 5">Belongs to the universal ribosomal protein uL4 family.</text>
</comment>
<keyword evidence="2 5" id="KW-0689">Ribosomal protein</keyword>
<dbReference type="NCBIfam" id="TIGR03953">
    <property type="entry name" value="rplD_bact"/>
    <property type="match status" value="1"/>
</dbReference>
<reference evidence="7 8" key="1">
    <citation type="submission" date="2023-10" db="EMBL/GenBank/DDBJ databases">
        <title>Two novel species belonging to the OM43/NOR5 clade.</title>
        <authorList>
            <person name="Park M."/>
        </authorList>
    </citation>
    <scope>NUCLEOTIDE SEQUENCE [LARGE SCALE GENOMIC DNA]</scope>
    <source>
        <strain evidence="7 8">IMCC45268</strain>
    </source>
</reference>
<sequence length="205" mass="22485">MELSILKPGNESAGTLSVSDANFAREYNEDLVHQVVTSFLAGARQGTRAQKTRSDVSGGGKKPWRQKGTGRARAGTIRSPIWRSGGVTFAARPQDHSVKVNRKMYRAALKTIMSELARQDRLVVVETLDLDAPKTKLLVSQLDGYGVNSALLIADQVNENLYLASRNLQKVDVRDVQAIDPVSLLTHDKVMVTVDAVKKIEEMLA</sequence>
<gene>
    <name evidence="5 7" type="primary">rplD</name>
    <name evidence="7" type="ORF">R0137_15965</name>
</gene>
<evidence type="ECO:0000256" key="6">
    <source>
        <dbReference type="SAM" id="MobiDB-lite"/>
    </source>
</evidence>
<dbReference type="EMBL" id="CP136865">
    <property type="protein sequence ID" value="WOJ96727.1"/>
    <property type="molecule type" value="Genomic_DNA"/>
</dbReference>
<keyword evidence="5" id="KW-0699">rRNA-binding</keyword>
<dbReference type="InterPro" id="IPR023574">
    <property type="entry name" value="Ribosomal_uL4_dom_sf"/>
</dbReference>
<comment type="function">
    <text evidence="5">One of the primary rRNA binding proteins, this protein initially binds near the 5'-end of the 23S rRNA. It is important during the early stages of 50S assembly. It makes multiple contacts with different domains of the 23S rRNA in the assembled 50S subunit and ribosome.</text>
</comment>
<proteinExistence type="inferred from homology"/>
<accession>A0ABZ0IB48</accession>